<gene>
    <name evidence="1" type="ORF">U14_00049</name>
</gene>
<evidence type="ECO:0000313" key="1">
    <source>
        <dbReference type="EMBL" id="GAK48838.1"/>
    </source>
</evidence>
<evidence type="ECO:0008006" key="3">
    <source>
        <dbReference type="Google" id="ProtNLM"/>
    </source>
</evidence>
<dbReference type="EMBL" id="DF820455">
    <property type="protein sequence ID" value="GAK48838.1"/>
    <property type="molecule type" value="Genomic_DNA"/>
</dbReference>
<name>A0A0S6VV27_9BACT</name>
<dbReference type="AlphaFoldDB" id="A0A0S6VV27"/>
<dbReference type="InterPro" id="IPR029060">
    <property type="entry name" value="PIN-like_dom_sf"/>
</dbReference>
<reference evidence="1" key="1">
    <citation type="journal article" date="2015" name="PeerJ">
        <title>First genomic representation of candidate bacterial phylum KSB3 points to enhanced environmental sensing as a trigger of wastewater bulking.</title>
        <authorList>
            <person name="Sekiguchi Y."/>
            <person name="Ohashi A."/>
            <person name="Parks D.H."/>
            <person name="Yamauchi T."/>
            <person name="Tyson G.W."/>
            <person name="Hugenholtz P."/>
        </authorList>
    </citation>
    <scope>NUCLEOTIDE SEQUENCE [LARGE SCALE GENOMIC DNA]</scope>
</reference>
<protein>
    <recommendedName>
        <fullName evidence="3">PilT protein domain protein</fullName>
    </recommendedName>
</protein>
<accession>A0A0S6VV27</accession>
<dbReference type="SUPFAM" id="SSF88723">
    <property type="entry name" value="PIN domain-like"/>
    <property type="match status" value="1"/>
</dbReference>
<dbReference type="STRING" id="1499966.U14_00049"/>
<sequence length="63" mass="7319">MPIIRIKTLSNAQYAILPDESLRTGLDFDDVYQFLIGREQGFAIVTMDQDFQKIQTEHLITFL</sequence>
<dbReference type="HOGENOM" id="CLU_2876685_0_0_0"/>
<dbReference type="Proteomes" id="UP000030700">
    <property type="component" value="Unassembled WGS sequence"/>
</dbReference>
<keyword evidence="2" id="KW-1185">Reference proteome</keyword>
<organism evidence="1">
    <name type="scientific">Candidatus Moduliflexus flocculans</name>
    <dbReference type="NCBI Taxonomy" id="1499966"/>
    <lineage>
        <taxon>Bacteria</taxon>
        <taxon>Candidatus Moduliflexota</taxon>
        <taxon>Candidatus Moduliflexia</taxon>
        <taxon>Candidatus Moduliflexales</taxon>
        <taxon>Candidatus Moduliflexaceae</taxon>
    </lineage>
</organism>
<evidence type="ECO:0000313" key="2">
    <source>
        <dbReference type="Proteomes" id="UP000030700"/>
    </source>
</evidence>
<proteinExistence type="predicted"/>